<dbReference type="PANTHER" id="PTHR20856">
    <property type="entry name" value="DNA-DIRECTED RNA POLYMERASE I SUBUNIT 2"/>
    <property type="match status" value="1"/>
</dbReference>
<dbReference type="GO" id="GO:0003677">
    <property type="term" value="F:DNA binding"/>
    <property type="evidence" value="ECO:0007669"/>
    <property type="project" value="InterPro"/>
</dbReference>
<accession>A0A7J8TBR2</accession>
<proteinExistence type="inferred from homology"/>
<gene>
    <name evidence="9" type="ORF">Godav_025858</name>
</gene>
<feature type="non-terminal residue" evidence="9">
    <location>
        <position position="141"/>
    </location>
</feature>
<evidence type="ECO:0000256" key="3">
    <source>
        <dbReference type="ARBA" id="ARBA00022478"/>
    </source>
</evidence>
<dbReference type="InterPro" id="IPR007645">
    <property type="entry name" value="RNA_pol_Rpb2_3"/>
</dbReference>
<evidence type="ECO:0000256" key="4">
    <source>
        <dbReference type="ARBA" id="ARBA00022679"/>
    </source>
</evidence>
<evidence type="ECO:0000313" key="10">
    <source>
        <dbReference type="Proteomes" id="UP000593561"/>
    </source>
</evidence>
<feature type="domain" description="RNA polymerase Rpb2" evidence="8">
    <location>
        <begin position="31"/>
        <end position="95"/>
    </location>
</feature>
<evidence type="ECO:0000256" key="1">
    <source>
        <dbReference type="ARBA" id="ARBA00006835"/>
    </source>
</evidence>
<dbReference type="AlphaFoldDB" id="A0A7J8TBR2"/>
<evidence type="ECO:0000256" key="2">
    <source>
        <dbReference type="ARBA" id="ARBA00012418"/>
    </source>
</evidence>
<dbReference type="GO" id="GO:0003899">
    <property type="term" value="F:DNA-directed RNA polymerase activity"/>
    <property type="evidence" value="ECO:0007669"/>
    <property type="project" value="UniProtKB-EC"/>
</dbReference>
<keyword evidence="3" id="KW-0240">DNA-directed RNA polymerase</keyword>
<comment type="similarity">
    <text evidence="1 7">Belongs to the RNA polymerase beta chain family.</text>
</comment>
<evidence type="ECO:0000256" key="5">
    <source>
        <dbReference type="ARBA" id="ARBA00022695"/>
    </source>
</evidence>
<evidence type="ECO:0000256" key="6">
    <source>
        <dbReference type="ARBA" id="ARBA00023163"/>
    </source>
</evidence>
<keyword evidence="4" id="KW-0808">Transferase</keyword>
<comment type="caution">
    <text evidence="9">The sequence shown here is derived from an EMBL/GenBank/DDBJ whole genome shotgun (WGS) entry which is preliminary data.</text>
</comment>
<dbReference type="InterPro" id="IPR015712">
    <property type="entry name" value="DNA-dir_RNA_pol_su2"/>
</dbReference>
<dbReference type="Proteomes" id="UP000593561">
    <property type="component" value="Unassembled WGS sequence"/>
</dbReference>
<keyword evidence="5" id="KW-0548">Nucleotidyltransferase</keyword>
<keyword evidence="10" id="KW-1185">Reference proteome</keyword>
<keyword evidence="6" id="KW-0804">Transcription</keyword>
<protein>
    <recommendedName>
        <fullName evidence="2">DNA-directed RNA polymerase</fullName>
        <ecNumber evidence="2">2.7.7.6</ecNumber>
    </recommendedName>
</protein>
<reference evidence="9 10" key="1">
    <citation type="journal article" date="2019" name="Genome Biol. Evol.">
        <title>Insights into the evolution of the New World diploid cottons (Gossypium, subgenus Houzingenia) based on genome sequencing.</title>
        <authorList>
            <person name="Grover C.E."/>
            <person name="Arick M.A. 2nd"/>
            <person name="Thrash A."/>
            <person name="Conover J.L."/>
            <person name="Sanders W.S."/>
            <person name="Peterson D.G."/>
            <person name="Frelichowski J.E."/>
            <person name="Scheffler J.A."/>
            <person name="Scheffler B.E."/>
            <person name="Wendel J.F."/>
        </authorList>
    </citation>
    <scope>NUCLEOTIDE SEQUENCE [LARGE SCALE GENOMIC DNA]</scope>
    <source>
        <strain evidence="9">27</strain>
        <tissue evidence="9">Leaf</tissue>
    </source>
</reference>
<sequence>MEFITTGLERTLSTGNFDIQRFRMHRKGMTQVLARLSFIGTLGFMTKVSPQFEKSRKVSGPRALQPSQWGMLCPCDTPEGEACGLVKNLALMTHVTTDEDEGPLVSLVCTYSFEIAFVCEVIVIVHKSKVNSEEMSLVLKY</sequence>
<evidence type="ECO:0000313" key="9">
    <source>
        <dbReference type="EMBL" id="MBA0635616.1"/>
    </source>
</evidence>
<dbReference type="SUPFAM" id="SSF64484">
    <property type="entry name" value="beta and beta-prime subunits of DNA dependent RNA-polymerase"/>
    <property type="match status" value="1"/>
</dbReference>
<dbReference type="Gene3D" id="3.90.1100.10">
    <property type="match status" value="1"/>
</dbReference>
<name>A0A7J8TBR2_GOSDV</name>
<dbReference type="GO" id="GO:0006351">
    <property type="term" value="P:DNA-templated transcription"/>
    <property type="evidence" value="ECO:0007669"/>
    <property type="project" value="InterPro"/>
</dbReference>
<dbReference type="EC" id="2.7.7.6" evidence="2"/>
<dbReference type="GO" id="GO:0000428">
    <property type="term" value="C:DNA-directed RNA polymerase complex"/>
    <property type="evidence" value="ECO:0007669"/>
    <property type="project" value="UniProtKB-KW"/>
</dbReference>
<dbReference type="EMBL" id="JABFAC010242555">
    <property type="protein sequence ID" value="MBA0635616.1"/>
    <property type="molecule type" value="Genomic_DNA"/>
</dbReference>
<dbReference type="GO" id="GO:0032549">
    <property type="term" value="F:ribonucleoside binding"/>
    <property type="evidence" value="ECO:0007669"/>
    <property type="project" value="InterPro"/>
</dbReference>
<evidence type="ECO:0000256" key="7">
    <source>
        <dbReference type="RuleBase" id="RU000434"/>
    </source>
</evidence>
<dbReference type="Pfam" id="PF04565">
    <property type="entry name" value="RNA_pol_Rpb2_3"/>
    <property type="match status" value="1"/>
</dbReference>
<organism evidence="9 10">
    <name type="scientific">Gossypium davidsonii</name>
    <name type="common">Davidson's cotton</name>
    <name type="synonym">Gossypium klotzschianum subsp. davidsonii</name>
    <dbReference type="NCBI Taxonomy" id="34287"/>
    <lineage>
        <taxon>Eukaryota</taxon>
        <taxon>Viridiplantae</taxon>
        <taxon>Streptophyta</taxon>
        <taxon>Embryophyta</taxon>
        <taxon>Tracheophyta</taxon>
        <taxon>Spermatophyta</taxon>
        <taxon>Magnoliopsida</taxon>
        <taxon>eudicotyledons</taxon>
        <taxon>Gunneridae</taxon>
        <taxon>Pentapetalae</taxon>
        <taxon>rosids</taxon>
        <taxon>malvids</taxon>
        <taxon>Malvales</taxon>
        <taxon>Malvaceae</taxon>
        <taxon>Malvoideae</taxon>
        <taxon>Gossypium</taxon>
    </lineage>
</organism>
<evidence type="ECO:0000259" key="8">
    <source>
        <dbReference type="Pfam" id="PF04565"/>
    </source>
</evidence>